<evidence type="ECO:0000256" key="1">
    <source>
        <dbReference type="SAM" id="MobiDB-lite"/>
    </source>
</evidence>
<proteinExistence type="predicted"/>
<organism evidence="2">
    <name type="scientific">uncultured Caudovirales phage</name>
    <dbReference type="NCBI Taxonomy" id="2100421"/>
    <lineage>
        <taxon>Viruses</taxon>
        <taxon>Duplodnaviria</taxon>
        <taxon>Heunggongvirae</taxon>
        <taxon>Uroviricota</taxon>
        <taxon>Caudoviricetes</taxon>
        <taxon>Peduoviridae</taxon>
        <taxon>Maltschvirus</taxon>
        <taxon>Maltschvirus maltsch</taxon>
    </lineage>
</organism>
<feature type="compositionally biased region" description="Low complexity" evidence="1">
    <location>
        <begin position="107"/>
        <end position="116"/>
    </location>
</feature>
<evidence type="ECO:0000313" key="3">
    <source>
        <dbReference type="EMBL" id="CAB4190123.1"/>
    </source>
</evidence>
<name>A0A6J5MBR2_9CAUD</name>
<protein>
    <submittedName>
        <fullName evidence="2">Uncharacterized protein</fullName>
    </submittedName>
</protein>
<sequence length="116" mass="12310">MSKKPEDEKLQPTHVAVPVGDYNEMIGFIHANVPYAMAAQILKNLERSQGFYAPPANTAPEGQRTDPPTALQSDADDANAEAAAAKQAKATVAAAEQDVLNKRRRGANGAARPSRA</sequence>
<dbReference type="EMBL" id="LR797153">
    <property type="protein sequence ID" value="CAB4190123.1"/>
    <property type="molecule type" value="Genomic_DNA"/>
</dbReference>
<dbReference type="EMBL" id="LR796428">
    <property type="protein sequence ID" value="CAB4144048.1"/>
    <property type="molecule type" value="Genomic_DNA"/>
</dbReference>
<accession>A0A6J5MBR2</accession>
<gene>
    <name evidence="3" type="ORF">UFOVP1200_38</name>
    <name evidence="2" type="ORF">UFOVP469_8</name>
</gene>
<feature type="compositionally biased region" description="Low complexity" evidence="1">
    <location>
        <begin position="80"/>
        <end position="98"/>
    </location>
</feature>
<reference evidence="2" key="1">
    <citation type="submission" date="2020-04" db="EMBL/GenBank/DDBJ databases">
        <authorList>
            <person name="Chiriac C."/>
            <person name="Salcher M."/>
            <person name="Ghai R."/>
            <person name="Kavagutti S V."/>
        </authorList>
    </citation>
    <scope>NUCLEOTIDE SEQUENCE</scope>
</reference>
<evidence type="ECO:0000313" key="2">
    <source>
        <dbReference type="EMBL" id="CAB4144048.1"/>
    </source>
</evidence>
<feature type="region of interest" description="Disordered" evidence="1">
    <location>
        <begin position="51"/>
        <end position="116"/>
    </location>
</feature>